<feature type="domain" description="PPM-type phosphatase" evidence="2">
    <location>
        <begin position="5"/>
        <end position="247"/>
    </location>
</feature>
<accession>A0A929L173</accession>
<dbReference type="Pfam" id="PF13672">
    <property type="entry name" value="PP2C_2"/>
    <property type="match status" value="1"/>
</dbReference>
<dbReference type="SMART" id="SM00332">
    <property type="entry name" value="PP2Cc"/>
    <property type="match status" value="1"/>
</dbReference>
<protein>
    <submittedName>
        <fullName evidence="3">Serine/threonine-protein phosphatase</fullName>
    </submittedName>
</protein>
<dbReference type="SUPFAM" id="SSF81606">
    <property type="entry name" value="PP2C-like"/>
    <property type="match status" value="1"/>
</dbReference>
<dbReference type="AlphaFoldDB" id="A0A929L173"/>
<sequence length="488" mass="52784">MAEQYYGLTDPGKQRDNNEDAFIAQTTVNGRFVIACVIDGVGGYSGGEVAAALAREAILKRLERPAGEVIPILLDCFNLANQKILAAKKENSKHDSMACVATLALVDLERNQFHYVHVGDTRLYLLRDDSLVKITHDQSFVGFLEESGRLTEEAAMAHPKRNEINKALGFETTLLKDDDYIETGHSPFLPGDVLLLCSDGLTDMATKIEITDILTGKGSLAQKCENLITVANANGGKDNVTAVLVSNDKQATNYDATKPIATQKKTELDITIPPPTPTKVNELTSAEIPAKKRSAWPWVVVIIIVLIAAAGGWQYLKHQQADTPMANNANTDTLAASTPKPVDSIETNLQTMIDSLKGNVLLLTDSLYPKPIKIDKAIRIDKDSLFIKTKGHITLVGDSAYNGAAIELSTKAKMIFIDSMTIKGFKTGIINYNNALTLKRVSFADCVVPVQNEVSVPNNKPVSGPATSLKVDTVTVKPKPSNGATGKR</sequence>
<keyword evidence="1" id="KW-0812">Transmembrane</keyword>
<dbReference type="CDD" id="cd00143">
    <property type="entry name" value="PP2Cc"/>
    <property type="match status" value="1"/>
</dbReference>
<keyword evidence="1" id="KW-0472">Membrane</keyword>
<feature type="transmembrane region" description="Helical" evidence="1">
    <location>
        <begin position="295"/>
        <end position="316"/>
    </location>
</feature>
<name>A0A929L173_9SPHI</name>
<dbReference type="InterPro" id="IPR036457">
    <property type="entry name" value="PPM-type-like_dom_sf"/>
</dbReference>
<organism evidence="3 4">
    <name type="scientific">Mucilaginibacter myungsuensis</name>
    <dbReference type="NCBI Taxonomy" id="649104"/>
    <lineage>
        <taxon>Bacteria</taxon>
        <taxon>Pseudomonadati</taxon>
        <taxon>Bacteroidota</taxon>
        <taxon>Sphingobacteriia</taxon>
        <taxon>Sphingobacteriales</taxon>
        <taxon>Sphingobacteriaceae</taxon>
        <taxon>Mucilaginibacter</taxon>
    </lineage>
</organism>
<comment type="caution">
    <text evidence="3">The sequence shown here is derived from an EMBL/GenBank/DDBJ whole genome shotgun (WGS) entry which is preliminary data.</text>
</comment>
<dbReference type="InterPro" id="IPR001932">
    <property type="entry name" value="PPM-type_phosphatase-like_dom"/>
</dbReference>
<gene>
    <name evidence="3" type="ORF">IRJ16_17635</name>
</gene>
<proteinExistence type="predicted"/>
<dbReference type="Proteomes" id="UP000622475">
    <property type="component" value="Unassembled WGS sequence"/>
</dbReference>
<dbReference type="Gene3D" id="3.60.40.10">
    <property type="entry name" value="PPM-type phosphatase domain"/>
    <property type="match status" value="1"/>
</dbReference>
<dbReference type="RefSeq" id="WP_194112957.1">
    <property type="nucleotide sequence ID" value="NZ_JADFFL010000007.1"/>
</dbReference>
<dbReference type="EMBL" id="JADFFL010000007">
    <property type="protein sequence ID" value="MBE9663713.1"/>
    <property type="molecule type" value="Genomic_DNA"/>
</dbReference>
<dbReference type="SMART" id="SM00331">
    <property type="entry name" value="PP2C_SIG"/>
    <property type="match status" value="1"/>
</dbReference>
<reference evidence="3" key="1">
    <citation type="submission" date="2020-10" db="EMBL/GenBank/DDBJ databases">
        <title>Mucilaginibacter mali sp. nov., isolated from rhizosphere soil of apple orchard.</title>
        <authorList>
            <person name="Lee J.-S."/>
            <person name="Kim H.S."/>
            <person name="Kim J.-S."/>
        </authorList>
    </citation>
    <scope>NUCLEOTIDE SEQUENCE</scope>
    <source>
        <strain evidence="3">KCTC 22746</strain>
    </source>
</reference>
<evidence type="ECO:0000259" key="2">
    <source>
        <dbReference type="PROSITE" id="PS51746"/>
    </source>
</evidence>
<keyword evidence="4" id="KW-1185">Reference proteome</keyword>
<evidence type="ECO:0000313" key="4">
    <source>
        <dbReference type="Proteomes" id="UP000622475"/>
    </source>
</evidence>
<evidence type="ECO:0000313" key="3">
    <source>
        <dbReference type="EMBL" id="MBE9663713.1"/>
    </source>
</evidence>
<dbReference type="PROSITE" id="PS51746">
    <property type="entry name" value="PPM_2"/>
    <property type="match status" value="1"/>
</dbReference>
<keyword evidence="1" id="KW-1133">Transmembrane helix</keyword>
<evidence type="ECO:0000256" key="1">
    <source>
        <dbReference type="SAM" id="Phobius"/>
    </source>
</evidence>